<sequence length="108" mass="12740">MNSSARKCYTVFMFSCLVIILLISTCEPMGVFYPRCRKISQIWKEKHCGFAISHTLECNSTCINMDHAMFGACEHNLRSPFFPMRCYCTFKCSEFTPPEEQVWSWRLW</sequence>
<accession>A0ACB0IT77</accession>
<dbReference type="Proteomes" id="UP001177021">
    <property type="component" value="Unassembled WGS sequence"/>
</dbReference>
<proteinExistence type="predicted"/>
<protein>
    <submittedName>
        <fullName evidence="1">Uncharacterized protein</fullName>
    </submittedName>
</protein>
<reference evidence="1" key="1">
    <citation type="submission" date="2023-10" db="EMBL/GenBank/DDBJ databases">
        <authorList>
            <person name="Rodriguez Cubillos JULIANA M."/>
            <person name="De Vega J."/>
        </authorList>
    </citation>
    <scope>NUCLEOTIDE SEQUENCE</scope>
</reference>
<name>A0ACB0IT77_TRIPR</name>
<comment type="caution">
    <text evidence="1">The sequence shown here is derived from an EMBL/GenBank/DDBJ whole genome shotgun (WGS) entry which is preliminary data.</text>
</comment>
<gene>
    <name evidence="1" type="ORF">MILVUS5_LOCUS5862</name>
</gene>
<evidence type="ECO:0000313" key="1">
    <source>
        <dbReference type="EMBL" id="CAJ2635105.1"/>
    </source>
</evidence>
<organism evidence="1 2">
    <name type="scientific">Trifolium pratense</name>
    <name type="common">Red clover</name>
    <dbReference type="NCBI Taxonomy" id="57577"/>
    <lineage>
        <taxon>Eukaryota</taxon>
        <taxon>Viridiplantae</taxon>
        <taxon>Streptophyta</taxon>
        <taxon>Embryophyta</taxon>
        <taxon>Tracheophyta</taxon>
        <taxon>Spermatophyta</taxon>
        <taxon>Magnoliopsida</taxon>
        <taxon>eudicotyledons</taxon>
        <taxon>Gunneridae</taxon>
        <taxon>Pentapetalae</taxon>
        <taxon>rosids</taxon>
        <taxon>fabids</taxon>
        <taxon>Fabales</taxon>
        <taxon>Fabaceae</taxon>
        <taxon>Papilionoideae</taxon>
        <taxon>50 kb inversion clade</taxon>
        <taxon>NPAAA clade</taxon>
        <taxon>Hologalegina</taxon>
        <taxon>IRL clade</taxon>
        <taxon>Trifolieae</taxon>
        <taxon>Trifolium</taxon>
    </lineage>
</organism>
<dbReference type="EMBL" id="CASHSV030000002">
    <property type="protein sequence ID" value="CAJ2635105.1"/>
    <property type="molecule type" value="Genomic_DNA"/>
</dbReference>
<keyword evidence="2" id="KW-1185">Reference proteome</keyword>
<evidence type="ECO:0000313" key="2">
    <source>
        <dbReference type="Proteomes" id="UP001177021"/>
    </source>
</evidence>